<dbReference type="InterPro" id="IPR042002">
    <property type="entry name" value="Sortase_C"/>
</dbReference>
<dbReference type="SUPFAM" id="SSF63817">
    <property type="entry name" value="Sortase"/>
    <property type="match status" value="1"/>
</dbReference>
<dbReference type="NCBIfam" id="NF033745">
    <property type="entry name" value="class_C_sortase"/>
    <property type="match status" value="1"/>
</dbReference>
<feature type="active site" description="Acyl-thioester intermediate" evidence="2">
    <location>
        <position position="208"/>
    </location>
</feature>
<evidence type="ECO:0000256" key="2">
    <source>
        <dbReference type="PIRSR" id="PIRSR605754-1"/>
    </source>
</evidence>
<dbReference type="AlphaFoldDB" id="A0A1Q5PKH2"/>
<reference evidence="4 5" key="1">
    <citation type="submission" date="2016-11" db="EMBL/GenBank/DDBJ databases">
        <title>Actinomyces gypaetusis sp. nov. isolated from the vulture Gypaetus barbatus in Qinghai Tibet Plateau China.</title>
        <authorList>
            <person name="Meng X."/>
        </authorList>
    </citation>
    <scope>NUCLEOTIDE SEQUENCE [LARGE SCALE GENOMIC DNA]</scope>
    <source>
        <strain evidence="4 5">VUL4_2</strain>
    </source>
</reference>
<evidence type="ECO:0008006" key="6">
    <source>
        <dbReference type="Google" id="ProtNLM"/>
    </source>
</evidence>
<dbReference type="Gene3D" id="2.40.260.10">
    <property type="entry name" value="Sortase"/>
    <property type="match status" value="1"/>
</dbReference>
<proteinExistence type="predicted"/>
<dbReference type="InterPro" id="IPR005754">
    <property type="entry name" value="Sortase"/>
</dbReference>
<evidence type="ECO:0000313" key="5">
    <source>
        <dbReference type="Proteomes" id="UP000186785"/>
    </source>
</evidence>
<keyword evidence="3" id="KW-1133">Transmembrane helix</keyword>
<keyword evidence="1" id="KW-0378">Hydrolase</keyword>
<gene>
    <name evidence="4" type="ORF">BSR29_07395</name>
</gene>
<dbReference type="InterPro" id="IPR023365">
    <property type="entry name" value="Sortase_dom-sf"/>
</dbReference>
<comment type="caution">
    <text evidence="4">The sequence shown here is derived from an EMBL/GenBank/DDBJ whole genome shotgun (WGS) entry which is preliminary data.</text>
</comment>
<dbReference type="Pfam" id="PF04203">
    <property type="entry name" value="Sortase"/>
    <property type="match status" value="1"/>
</dbReference>
<keyword evidence="3" id="KW-0472">Membrane</keyword>
<evidence type="ECO:0000313" key="4">
    <source>
        <dbReference type="EMBL" id="OKL46681.1"/>
    </source>
</evidence>
<name>A0A1Q5PKH2_9ACTO</name>
<dbReference type="NCBIfam" id="TIGR01076">
    <property type="entry name" value="sortase_fam"/>
    <property type="match status" value="1"/>
</dbReference>
<protein>
    <recommendedName>
        <fullName evidence="6">Class C sortase</fullName>
    </recommendedName>
</protein>
<dbReference type="CDD" id="cd05827">
    <property type="entry name" value="Sortase_C"/>
    <property type="match status" value="1"/>
</dbReference>
<keyword evidence="5" id="KW-1185">Reference proteome</keyword>
<dbReference type="EMBL" id="MQSV01000005">
    <property type="protein sequence ID" value="OKL46681.1"/>
    <property type="molecule type" value="Genomic_DNA"/>
</dbReference>
<organism evidence="4 5">
    <name type="scientific">Boudabousia liubingyangii</name>
    <dbReference type="NCBI Taxonomy" id="1921764"/>
    <lineage>
        <taxon>Bacteria</taxon>
        <taxon>Bacillati</taxon>
        <taxon>Actinomycetota</taxon>
        <taxon>Actinomycetes</taxon>
        <taxon>Actinomycetales</taxon>
        <taxon>Actinomycetaceae</taxon>
        <taxon>Boudabousia</taxon>
    </lineage>
</organism>
<dbReference type="Proteomes" id="UP000186785">
    <property type="component" value="Unassembled WGS sequence"/>
</dbReference>
<feature type="active site" description="Proton donor/acceptor" evidence="2">
    <location>
        <position position="146"/>
    </location>
</feature>
<dbReference type="GO" id="GO:0016787">
    <property type="term" value="F:hydrolase activity"/>
    <property type="evidence" value="ECO:0007669"/>
    <property type="project" value="UniProtKB-KW"/>
</dbReference>
<sequence length="278" mass="31049">MNVAAILCVILGVVVMAYPVVATLIMNQSQLVAAQKVQELNKSVYSPEQRKEFIERAKSYNDQLVSGPILDPFLEKVAPNTKLYQDYLTYLNFDGIMASVVIPKIEVNLPIYHGTDDETLSKGAGHLFGSSLPVGGINTHSVITAHSGLGTATMFDNLPKLQKGDDIFINVAGETLKYQVTSTEVVIPTDTKSLNVQNGRDMVTLITCTPYGINTHRLLVHADRQPISQQETKELQEVQYSVWQNWMIIPIILSIWFIWLVLFPPRKRSGKEGAKHRR</sequence>
<evidence type="ECO:0000256" key="3">
    <source>
        <dbReference type="SAM" id="Phobius"/>
    </source>
</evidence>
<keyword evidence="3" id="KW-0812">Transmembrane</keyword>
<feature type="transmembrane region" description="Helical" evidence="3">
    <location>
        <begin position="243"/>
        <end position="263"/>
    </location>
</feature>
<evidence type="ECO:0000256" key="1">
    <source>
        <dbReference type="ARBA" id="ARBA00022801"/>
    </source>
</evidence>
<accession>A0A1Q5PKH2</accession>
<dbReference type="STRING" id="1921764.BSR28_04875"/>